<dbReference type="InterPro" id="IPR001447">
    <property type="entry name" value="Arylamine_N-AcTrfase"/>
</dbReference>
<comment type="similarity">
    <text evidence="1 2">Belongs to the arylamine N-acetyltransferase family.</text>
</comment>
<dbReference type="PRINTS" id="PR01543">
    <property type="entry name" value="ANATRNSFRASE"/>
</dbReference>
<evidence type="ECO:0008006" key="5">
    <source>
        <dbReference type="Google" id="ProtNLM"/>
    </source>
</evidence>
<dbReference type="Pfam" id="PF00797">
    <property type="entry name" value="Acetyltransf_2"/>
    <property type="match status" value="1"/>
</dbReference>
<gene>
    <name evidence="3" type="ORF">TrCOL_g732</name>
</gene>
<accession>A0A9W7G6A9</accession>
<name>A0A9W7G6A9_9STRA</name>
<reference evidence="4" key="1">
    <citation type="journal article" date="2023" name="Commun. Biol.">
        <title>Genome analysis of Parmales, the sister group of diatoms, reveals the evolutionary specialization of diatoms from phago-mixotrophs to photoautotrophs.</title>
        <authorList>
            <person name="Ban H."/>
            <person name="Sato S."/>
            <person name="Yoshikawa S."/>
            <person name="Yamada K."/>
            <person name="Nakamura Y."/>
            <person name="Ichinomiya M."/>
            <person name="Sato N."/>
            <person name="Blanc-Mathieu R."/>
            <person name="Endo H."/>
            <person name="Kuwata A."/>
            <person name="Ogata H."/>
        </authorList>
    </citation>
    <scope>NUCLEOTIDE SEQUENCE [LARGE SCALE GENOMIC DNA]</scope>
</reference>
<dbReference type="Gene3D" id="2.40.128.150">
    <property type="entry name" value="Cysteine proteinases"/>
    <property type="match status" value="1"/>
</dbReference>
<dbReference type="InterPro" id="IPR038765">
    <property type="entry name" value="Papain-like_cys_pep_sf"/>
</dbReference>
<proteinExistence type="inferred from homology"/>
<dbReference type="OrthoDB" id="10260017at2759"/>
<sequence length="280" mass="31655">MVFTLSSYLARIGIPQNTSLNPSVDTLKKIMNAHMRSISFENMDVVQGNPISISPDEVFEKLVTRGRGGYCFEQNTLLKSALVALQFNEPAPLLCRVRWGKAPDQITPFTHMCLSVDLGEEGTFLADVGFAGTNSMDPIDLSPSCPPQAKPEGVFRTVSKSNYRYLEVQDRSDPSQYRALYCWNDVTPAEQPDLEQSNWFSFTYPQARFTSQFFAARIAKNENERHHILNDEYVVRNMAGEVTTKRKIKDLDDLLSLITTKFDLTLPTDTMSLDKFLTKS</sequence>
<evidence type="ECO:0000313" key="4">
    <source>
        <dbReference type="Proteomes" id="UP001165065"/>
    </source>
</evidence>
<keyword evidence="2" id="KW-0012">Acyltransferase</keyword>
<dbReference type="AlphaFoldDB" id="A0A9W7G6A9"/>
<protein>
    <recommendedName>
        <fullName evidence="5">Arylamine N-acetyltransferase</fullName>
    </recommendedName>
</protein>
<keyword evidence="4" id="KW-1185">Reference proteome</keyword>
<dbReference type="SUPFAM" id="SSF54001">
    <property type="entry name" value="Cysteine proteinases"/>
    <property type="match status" value="1"/>
</dbReference>
<dbReference type="PANTHER" id="PTHR11786">
    <property type="entry name" value="N-HYDROXYARYLAMINE O-ACETYLTRANSFERASE"/>
    <property type="match status" value="1"/>
</dbReference>
<keyword evidence="2" id="KW-0808">Transferase</keyword>
<evidence type="ECO:0000256" key="1">
    <source>
        <dbReference type="ARBA" id="ARBA00006547"/>
    </source>
</evidence>
<evidence type="ECO:0000256" key="2">
    <source>
        <dbReference type="RuleBase" id="RU003452"/>
    </source>
</evidence>
<dbReference type="GO" id="GO:0016407">
    <property type="term" value="F:acetyltransferase activity"/>
    <property type="evidence" value="ECO:0007669"/>
    <property type="project" value="InterPro"/>
</dbReference>
<organism evidence="3 4">
    <name type="scientific">Triparma columacea</name>
    <dbReference type="NCBI Taxonomy" id="722753"/>
    <lineage>
        <taxon>Eukaryota</taxon>
        <taxon>Sar</taxon>
        <taxon>Stramenopiles</taxon>
        <taxon>Ochrophyta</taxon>
        <taxon>Bolidophyceae</taxon>
        <taxon>Parmales</taxon>
        <taxon>Triparmaceae</taxon>
        <taxon>Triparma</taxon>
    </lineage>
</organism>
<dbReference type="Gene3D" id="3.30.2140.10">
    <property type="entry name" value="Arylamine N-acetyltransferase"/>
    <property type="match status" value="1"/>
</dbReference>
<comment type="caution">
    <text evidence="3">The sequence shown here is derived from an EMBL/GenBank/DDBJ whole genome shotgun (WGS) entry which is preliminary data.</text>
</comment>
<dbReference type="PANTHER" id="PTHR11786:SF0">
    <property type="entry name" value="ARYLAMINE N-ACETYLTRANSFERASE 4-RELATED"/>
    <property type="match status" value="1"/>
</dbReference>
<dbReference type="Proteomes" id="UP001165065">
    <property type="component" value="Unassembled WGS sequence"/>
</dbReference>
<evidence type="ECO:0000313" key="3">
    <source>
        <dbReference type="EMBL" id="GMI33655.1"/>
    </source>
</evidence>
<dbReference type="EMBL" id="BRYA01000034">
    <property type="protein sequence ID" value="GMI33655.1"/>
    <property type="molecule type" value="Genomic_DNA"/>
</dbReference>